<proteinExistence type="predicted"/>
<dbReference type="InterPro" id="IPR052340">
    <property type="entry name" value="RNase_Y/CdgJ"/>
</dbReference>
<dbReference type="SUPFAM" id="SSF109604">
    <property type="entry name" value="HD-domain/PDEase-like"/>
    <property type="match status" value="1"/>
</dbReference>
<dbReference type="PANTHER" id="PTHR33525">
    <property type="match status" value="1"/>
</dbReference>
<gene>
    <name evidence="2" type="ORF">Lfee_0621</name>
    <name evidence="3" type="ORF">NCTC12022_03104</name>
</gene>
<dbReference type="EMBL" id="LNYB01000018">
    <property type="protein sequence ID" value="KTD03005.1"/>
    <property type="molecule type" value="Genomic_DNA"/>
</dbReference>
<dbReference type="EMBL" id="UASS01000038">
    <property type="protein sequence ID" value="SPX62346.1"/>
    <property type="molecule type" value="Genomic_DNA"/>
</dbReference>
<evidence type="ECO:0000313" key="5">
    <source>
        <dbReference type="Proteomes" id="UP000251942"/>
    </source>
</evidence>
<accession>A0A0W0U5X2</accession>
<keyword evidence="4" id="KW-1185">Reference proteome</keyword>
<dbReference type="STRING" id="453.Lfee_0621"/>
<evidence type="ECO:0000313" key="3">
    <source>
        <dbReference type="EMBL" id="SPX62346.1"/>
    </source>
</evidence>
<protein>
    <submittedName>
        <fullName evidence="2">Signal transduction protein</fullName>
    </submittedName>
</protein>
<dbReference type="Pfam" id="PF08668">
    <property type="entry name" value="HDOD"/>
    <property type="match status" value="1"/>
</dbReference>
<dbReference type="PATRIC" id="fig|453.4.peg.671"/>
<dbReference type="PANTHER" id="PTHR33525:SF4">
    <property type="entry name" value="CYCLIC DI-GMP PHOSPHODIESTERASE CDGJ"/>
    <property type="match status" value="1"/>
</dbReference>
<organism evidence="2 4">
    <name type="scientific">Legionella feeleii</name>
    <dbReference type="NCBI Taxonomy" id="453"/>
    <lineage>
        <taxon>Bacteria</taxon>
        <taxon>Pseudomonadati</taxon>
        <taxon>Pseudomonadota</taxon>
        <taxon>Gammaproteobacteria</taxon>
        <taxon>Legionellales</taxon>
        <taxon>Legionellaceae</taxon>
        <taxon>Legionella</taxon>
    </lineage>
</organism>
<evidence type="ECO:0000259" key="1">
    <source>
        <dbReference type="PROSITE" id="PS51833"/>
    </source>
</evidence>
<evidence type="ECO:0000313" key="4">
    <source>
        <dbReference type="Proteomes" id="UP000054698"/>
    </source>
</evidence>
<dbReference type="Gene3D" id="1.10.3210.10">
    <property type="entry name" value="Hypothetical protein af1432"/>
    <property type="match status" value="1"/>
</dbReference>
<dbReference type="RefSeq" id="WP_058443836.1">
    <property type="nucleotide sequence ID" value="NZ_CAAAHT010000024.1"/>
</dbReference>
<name>A0A0W0U5X2_9GAMM</name>
<dbReference type="InterPro" id="IPR013976">
    <property type="entry name" value="HDOD"/>
</dbReference>
<reference evidence="2 4" key="1">
    <citation type="submission" date="2015-11" db="EMBL/GenBank/DDBJ databases">
        <title>Genomic analysis of 38 Legionella species identifies large and diverse effector repertoires.</title>
        <authorList>
            <person name="Burstein D."/>
            <person name="Amaro F."/>
            <person name="Zusman T."/>
            <person name="Lifshitz Z."/>
            <person name="Cohen O."/>
            <person name="Gilbert J.A."/>
            <person name="Pupko T."/>
            <person name="Shuman H.A."/>
            <person name="Segal G."/>
        </authorList>
    </citation>
    <scope>NUCLEOTIDE SEQUENCE [LARGE SCALE GENOMIC DNA]</scope>
    <source>
        <strain evidence="2 4">WO-44C</strain>
    </source>
</reference>
<dbReference type="OrthoDB" id="9804751at2"/>
<reference evidence="3 5" key="2">
    <citation type="submission" date="2018-06" db="EMBL/GenBank/DDBJ databases">
        <authorList>
            <consortium name="Pathogen Informatics"/>
            <person name="Doyle S."/>
        </authorList>
    </citation>
    <scope>NUCLEOTIDE SEQUENCE [LARGE SCALE GENOMIC DNA]</scope>
    <source>
        <strain evidence="3 5">NCTC12022</strain>
    </source>
</reference>
<sequence>MLIKRPIYNQQLKCVAVDIIANQQAKEHENLFEHFTTILANTEKDLLVFIPYTLKFLIEQAKAPIANPIILKLAAIDIDTICPRAELETSKSTFALVIDKPEQLAWLNFAEYIALSEHLMQTANLTKVVKFSQDRQRKVIAYGLSEYTNFEHCKTMAMDYYCGNFLFQTQKTENTEIAANKFNLLELISKLQQAETDMETIVELIQTDPVLSYQLLKVVNSAAFSGFQAIESIEQAVVRLGIANLKNWVMVISMTNISQKPLELVESGLIRAQMAQKLAETQSNLCPQSAYTTGLLSVLDSLMDSPMSNLVDKITLTDEIKLALTAHKGPLGELLATVVAYEEGHWDTLKKNPYSGLDLSQIYVDCLEQVALGKKAMSEPS</sequence>
<evidence type="ECO:0000313" key="2">
    <source>
        <dbReference type="EMBL" id="KTD03005.1"/>
    </source>
</evidence>
<dbReference type="Proteomes" id="UP000251942">
    <property type="component" value="Unassembled WGS sequence"/>
</dbReference>
<dbReference type="AlphaFoldDB" id="A0A0W0U5X2"/>
<dbReference type="PROSITE" id="PS51833">
    <property type="entry name" value="HDOD"/>
    <property type="match status" value="1"/>
</dbReference>
<dbReference type="Proteomes" id="UP000054698">
    <property type="component" value="Unassembled WGS sequence"/>
</dbReference>
<feature type="domain" description="HDOD" evidence="1">
    <location>
        <begin position="177"/>
        <end position="362"/>
    </location>
</feature>